<evidence type="ECO:0000313" key="2">
    <source>
        <dbReference type="Proteomes" id="UP001054902"/>
    </source>
</evidence>
<accession>A0AAD3D5X9</accession>
<protein>
    <submittedName>
        <fullName evidence="1">Uncharacterized protein</fullName>
    </submittedName>
</protein>
<evidence type="ECO:0000313" key="1">
    <source>
        <dbReference type="EMBL" id="GFH58527.1"/>
    </source>
</evidence>
<dbReference type="AlphaFoldDB" id="A0AAD3D5X9"/>
<sequence>MNPQKANKLVFFISFGIILFLLNAPLRVDNEMEMRNRQISSNIVIDTEKKGLIVAVINTPKSGTGMLANNFIHGEFFQCQDAENLGVSSRYKNCINDRNVIRTHDAMAGNNAILAARQEIPNGAEAQCVILTATRDPILYVVSNFAESYKRDLCDGNYSYEEMEARFHNFVMNEGAVQIGISGSRPILFKAFGTTFKEEMKKVRFNGGYSVIQHSGKNDEPFQNCELLFLDMEYNQKWNDILQTQFSGMVKLGDYYRTRKGHCPNMAEKYDRLQKRGLTEEELAHILSDPNEDVREYFAAYGHEAKH</sequence>
<keyword evidence="2" id="KW-1185">Reference proteome</keyword>
<proteinExistence type="predicted"/>
<dbReference type="EMBL" id="BLLK01000062">
    <property type="protein sequence ID" value="GFH58527.1"/>
    <property type="molecule type" value="Genomic_DNA"/>
</dbReference>
<reference evidence="1 2" key="1">
    <citation type="journal article" date="2021" name="Sci. Rep.">
        <title>The genome of the diatom Chaetoceros tenuissimus carries an ancient integrated fragment of an extant virus.</title>
        <authorList>
            <person name="Hongo Y."/>
            <person name="Kimura K."/>
            <person name="Takaki Y."/>
            <person name="Yoshida Y."/>
            <person name="Baba S."/>
            <person name="Kobayashi G."/>
            <person name="Nagasaki K."/>
            <person name="Hano T."/>
            <person name="Tomaru Y."/>
        </authorList>
    </citation>
    <scope>NUCLEOTIDE SEQUENCE [LARGE SCALE GENOMIC DNA]</scope>
    <source>
        <strain evidence="1 2">NIES-3715</strain>
    </source>
</reference>
<name>A0AAD3D5X9_9STRA</name>
<comment type="caution">
    <text evidence="1">The sequence shown here is derived from an EMBL/GenBank/DDBJ whole genome shotgun (WGS) entry which is preliminary data.</text>
</comment>
<organism evidence="1 2">
    <name type="scientific">Chaetoceros tenuissimus</name>
    <dbReference type="NCBI Taxonomy" id="426638"/>
    <lineage>
        <taxon>Eukaryota</taxon>
        <taxon>Sar</taxon>
        <taxon>Stramenopiles</taxon>
        <taxon>Ochrophyta</taxon>
        <taxon>Bacillariophyta</taxon>
        <taxon>Coscinodiscophyceae</taxon>
        <taxon>Chaetocerotophycidae</taxon>
        <taxon>Chaetocerotales</taxon>
        <taxon>Chaetocerotaceae</taxon>
        <taxon>Chaetoceros</taxon>
    </lineage>
</organism>
<gene>
    <name evidence="1" type="ORF">CTEN210_15003</name>
</gene>
<dbReference type="Proteomes" id="UP001054902">
    <property type="component" value="Unassembled WGS sequence"/>
</dbReference>